<organism evidence="2 3">
    <name type="scientific">Pleurodeles waltl</name>
    <name type="common">Iberian ribbed newt</name>
    <dbReference type="NCBI Taxonomy" id="8319"/>
    <lineage>
        <taxon>Eukaryota</taxon>
        <taxon>Metazoa</taxon>
        <taxon>Chordata</taxon>
        <taxon>Craniata</taxon>
        <taxon>Vertebrata</taxon>
        <taxon>Euteleostomi</taxon>
        <taxon>Amphibia</taxon>
        <taxon>Batrachia</taxon>
        <taxon>Caudata</taxon>
        <taxon>Salamandroidea</taxon>
        <taxon>Salamandridae</taxon>
        <taxon>Pleurodelinae</taxon>
        <taxon>Pleurodeles</taxon>
    </lineage>
</organism>
<name>A0AAV7REA2_PLEWA</name>
<sequence>MCSRRRINWWVQDLGRWVHPTCLTSDAGDIEPSQCCRDSGVSIGLYHCIHRFVGCGQQHFHPTPEKAESNITKNSHRQAELS</sequence>
<proteinExistence type="predicted"/>
<evidence type="ECO:0000256" key="1">
    <source>
        <dbReference type="SAM" id="MobiDB-lite"/>
    </source>
</evidence>
<feature type="region of interest" description="Disordered" evidence="1">
    <location>
        <begin position="63"/>
        <end position="82"/>
    </location>
</feature>
<comment type="caution">
    <text evidence="2">The sequence shown here is derived from an EMBL/GenBank/DDBJ whole genome shotgun (WGS) entry which is preliminary data.</text>
</comment>
<evidence type="ECO:0000313" key="3">
    <source>
        <dbReference type="Proteomes" id="UP001066276"/>
    </source>
</evidence>
<dbReference type="Proteomes" id="UP001066276">
    <property type="component" value="Chromosome 5"/>
</dbReference>
<keyword evidence="3" id="KW-1185">Reference proteome</keyword>
<dbReference type="AlphaFoldDB" id="A0AAV7REA2"/>
<reference evidence="2" key="1">
    <citation type="journal article" date="2022" name="bioRxiv">
        <title>Sequencing and chromosome-scale assembly of the giantPleurodeles waltlgenome.</title>
        <authorList>
            <person name="Brown T."/>
            <person name="Elewa A."/>
            <person name="Iarovenko S."/>
            <person name="Subramanian E."/>
            <person name="Araus A.J."/>
            <person name="Petzold A."/>
            <person name="Susuki M."/>
            <person name="Suzuki K.-i.T."/>
            <person name="Hayashi T."/>
            <person name="Toyoda A."/>
            <person name="Oliveira C."/>
            <person name="Osipova E."/>
            <person name="Leigh N.D."/>
            <person name="Simon A."/>
            <person name="Yun M.H."/>
        </authorList>
    </citation>
    <scope>NUCLEOTIDE SEQUENCE</scope>
    <source>
        <strain evidence="2">20211129_DDA</strain>
        <tissue evidence="2">Liver</tissue>
    </source>
</reference>
<evidence type="ECO:0000313" key="2">
    <source>
        <dbReference type="EMBL" id="KAJ1149554.1"/>
    </source>
</evidence>
<protein>
    <submittedName>
        <fullName evidence="2">Uncharacterized protein</fullName>
    </submittedName>
</protein>
<dbReference type="EMBL" id="JANPWB010000009">
    <property type="protein sequence ID" value="KAJ1149554.1"/>
    <property type="molecule type" value="Genomic_DNA"/>
</dbReference>
<accession>A0AAV7REA2</accession>
<gene>
    <name evidence="2" type="ORF">NDU88_002361</name>
</gene>